<dbReference type="EMBL" id="FLRC01000011">
    <property type="protein sequence ID" value="SBT24941.1"/>
    <property type="molecule type" value="Genomic_DNA"/>
</dbReference>
<comment type="similarity">
    <text evidence="1">Belongs to the SsuE family.</text>
</comment>
<evidence type="ECO:0000313" key="7">
    <source>
        <dbReference type="EMBL" id="SOE50743.1"/>
    </source>
</evidence>
<dbReference type="Pfam" id="PF03358">
    <property type="entry name" value="FMN_red"/>
    <property type="match status" value="1"/>
</dbReference>
<evidence type="ECO:0000256" key="4">
    <source>
        <dbReference type="ARBA" id="ARBA00023002"/>
    </source>
</evidence>
<dbReference type="PANTHER" id="PTHR43408:SF1">
    <property type="entry name" value="FMN REDUCTASE (NADPH)"/>
    <property type="match status" value="1"/>
</dbReference>
<dbReference type="InterPro" id="IPR051814">
    <property type="entry name" value="NAD(P)H-dep_FMN_reductase"/>
</dbReference>
<dbReference type="KEGG" id="odi:ODI_R2938"/>
<evidence type="ECO:0000259" key="5">
    <source>
        <dbReference type="Pfam" id="PF03358"/>
    </source>
</evidence>
<dbReference type="STRING" id="1851544.ODI_03012"/>
<dbReference type="OrthoDB" id="1643408at2"/>
<dbReference type="PANTHER" id="PTHR43408">
    <property type="entry name" value="FMN REDUCTASE (NADPH)"/>
    <property type="match status" value="1"/>
</dbReference>
<name>A0A1C3K0C3_9BURK</name>
<proteinExistence type="inferred from homology"/>
<protein>
    <submittedName>
        <fullName evidence="6">FMN reductase</fullName>
        <ecNumber evidence="6">1.5.1.-</ecNumber>
    </submittedName>
</protein>
<dbReference type="EC" id="1.5.1.-" evidence="6"/>
<sequence length="197" mass="20916">MTILTIAGSPSLSSRSSILLRHAADRLLQRGYASHELGLRDLPAEDLIEGIYTGSAATALRTRVAKARAVLIATPVYKASFSGGLKALLDLLDERALADKLVLPIATGGSTAHLLALEYSLKPVLSALGARHILAGVYATETQVTRNAQGVVEIDHGVVARLEDSVDRVARYLDTARPAHTEAYDLGKLAARARLSV</sequence>
<dbReference type="AlphaFoldDB" id="A0A1C3K0C3"/>
<keyword evidence="3" id="KW-0288">FMN</keyword>
<accession>A0A1C3K0C3</accession>
<dbReference type="Proteomes" id="UP000078558">
    <property type="component" value="Chromosome I"/>
</dbReference>
<reference evidence="7 8" key="2">
    <citation type="submission" date="2017-08" db="EMBL/GenBank/DDBJ databases">
        <authorList>
            <person name="de Groot N.N."/>
        </authorList>
    </citation>
    <scope>NUCLEOTIDE SEQUENCE [LARGE SCALE GENOMIC DNA]</scope>
    <source>
        <strain evidence="7">Orrdi1</strain>
    </source>
</reference>
<feature type="domain" description="NADPH-dependent FMN reductase-like" evidence="5">
    <location>
        <begin position="1"/>
        <end position="142"/>
    </location>
</feature>
<dbReference type="InterPro" id="IPR005025">
    <property type="entry name" value="FMN_Rdtase-like_dom"/>
</dbReference>
<dbReference type="RefSeq" id="WP_067751875.1">
    <property type="nucleotide sequence ID" value="NZ_LT907988.1"/>
</dbReference>
<dbReference type="InterPro" id="IPR020048">
    <property type="entry name" value="NADPH-dep_FMN_reduc_SsuE"/>
</dbReference>
<evidence type="ECO:0000313" key="8">
    <source>
        <dbReference type="Proteomes" id="UP000078558"/>
    </source>
</evidence>
<evidence type="ECO:0000313" key="6">
    <source>
        <dbReference type="EMBL" id="SBT24941.1"/>
    </source>
</evidence>
<evidence type="ECO:0000256" key="3">
    <source>
        <dbReference type="ARBA" id="ARBA00022643"/>
    </source>
</evidence>
<evidence type="ECO:0000256" key="2">
    <source>
        <dbReference type="ARBA" id="ARBA00022630"/>
    </source>
</evidence>
<dbReference type="NCBIfam" id="TIGR03567">
    <property type="entry name" value="FMN_reduc_SsuE"/>
    <property type="match status" value="1"/>
</dbReference>
<keyword evidence="2" id="KW-0285">Flavoprotein</keyword>
<dbReference type="GO" id="GO:0008752">
    <property type="term" value="F:FMN reductase [NAD(P)H] activity"/>
    <property type="evidence" value="ECO:0007669"/>
    <property type="project" value="InterPro"/>
</dbReference>
<keyword evidence="8" id="KW-1185">Reference proteome</keyword>
<dbReference type="SUPFAM" id="SSF52218">
    <property type="entry name" value="Flavoproteins"/>
    <property type="match status" value="1"/>
</dbReference>
<dbReference type="InterPro" id="IPR029039">
    <property type="entry name" value="Flavoprotein-like_sf"/>
</dbReference>
<dbReference type="Gene3D" id="3.40.50.360">
    <property type="match status" value="1"/>
</dbReference>
<dbReference type="GO" id="GO:0046306">
    <property type="term" value="P:alkanesulfonate catabolic process"/>
    <property type="evidence" value="ECO:0007669"/>
    <property type="project" value="InterPro"/>
</dbReference>
<keyword evidence="4 6" id="KW-0560">Oxidoreductase</keyword>
<reference evidence="6 8" key="1">
    <citation type="submission" date="2016-06" db="EMBL/GenBank/DDBJ databases">
        <authorList>
            <person name="Kjaerup R.B."/>
            <person name="Dalgaard T.S."/>
            <person name="Juul-Madsen H.R."/>
        </authorList>
    </citation>
    <scope>NUCLEOTIDE SEQUENCE [LARGE SCALE GENOMIC DNA]</scope>
    <source>
        <strain evidence="6">Orrdi1</strain>
    </source>
</reference>
<evidence type="ECO:0000256" key="1">
    <source>
        <dbReference type="ARBA" id="ARBA00005990"/>
    </source>
</evidence>
<dbReference type="EMBL" id="LT907988">
    <property type="protein sequence ID" value="SOE50743.1"/>
    <property type="molecule type" value="Genomic_DNA"/>
</dbReference>
<gene>
    <name evidence="6" type="ORF">ODI_03012</name>
    <name evidence="7" type="ORF">ODI_R2938</name>
</gene>
<organism evidence="6 8">
    <name type="scientific">Orrella dioscoreae</name>
    <dbReference type="NCBI Taxonomy" id="1851544"/>
    <lineage>
        <taxon>Bacteria</taxon>
        <taxon>Pseudomonadati</taxon>
        <taxon>Pseudomonadota</taxon>
        <taxon>Betaproteobacteria</taxon>
        <taxon>Burkholderiales</taxon>
        <taxon>Alcaligenaceae</taxon>
        <taxon>Orrella</taxon>
    </lineage>
</organism>